<evidence type="ECO:0000256" key="1">
    <source>
        <dbReference type="SAM" id="MobiDB-lite"/>
    </source>
</evidence>
<evidence type="ECO:0000313" key="3">
    <source>
        <dbReference type="EMBL" id="ESL07384.1"/>
    </source>
</evidence>
<feature type="region of interest" description="Disordered" evidence="1">
    <location>
        <begin position="1355"/>
        <end position="1388"/>
    </location>
</feature>
<dbReference type="Proteomes" id="UP000031737">
    <property type="component" value="Unassembled WGS sequence"/>
</dbReference>
<accession>A0A061IXH4</accession>
<sequence length="1547" mass="169687">MKCSLFVLAGVHPPEMQRASAQSMEAIDAYVKKLQSGNNDTPRAPPLTVENILCKVYAKFYNERGQAPFPDGLPFSLKQVPSLASVAVLQSRITAIVQSAVATRPVVTLHELEAEVCLAENATVYAELGLGCSLTALTFVQHMFGVKADTNLAPVTSAEFMQFLLFDTNAQGLLAGGGDAGDAARAFSRRYKDGKYTTMQLGIHIQHFPWLLQFVRQEVGRTSAFFCELWTGNTWCRKRNSIIYERVAESLHRAFMSRCNDAGKQSREVRFVVRASPEEAQGTDLPPDMWGSCSGPSGGLSLYGVLRAEPFSSPAHTAHGTHTPEADNAQQNLPTPVCLSSASAVSPLSAASTSAAAAVMLTGAQKIMPAMVACLHTRKRRRGAVVEERMEVLDDMSLPALNQRLLHVRGASTENKGVTAASTLLLTSSELPPISLEKALSILRCLAAMQSATGAACFATCDDFAVFRTYASKLLSCPRHGGGGAEQYGGVTAAGKDPFSVDLNTILRLLSHKEALSRWYAFYRAIVTYTKGCDEAEDVTTASPGRLLLQCLSLGSPDLVFLPLVATRSLLPLSSTRDVFSQRVLLSGRHSSANLLVFHPLQYIMDPQLEGEEGCTLAMLDSDFLLHGLHDADSQHVLHDLLETLEGCGVLTSVPECWFCDGFLLRLLQRQMWGYFNKAEHTDAEERHMALRMLLLYWWLLGIWCTAPPSSRIAAGVAEVLQILRDVVWLPALSRHDGGSDAGSFALRIEGWHAPSELFPALPCFTRNGLSEVLSFAPHDIRDLLSLSKPHADNGLFQNVHQFLVRWIDVVRSGTTNMSGDVLPRLMGMPAAYTPALALRLLRLMRVGMCISLATMRYLLHRIADTEEEDVLFDARRLPIMPLPVTRAGLEVNGEFIVGEMATCATLCWEPLSGTDGACGFDRSIAFIGNDLRTFAVDVLHVSPVPSVVTWLAAAQACKRRFVAGSEINASLTELFLRVLSHSCTAHYSYLLREFEKQHPESHSNAAQEALKGVVNLAAVDTRTEYAFPLHGCWRSPAEGLFYCGPYYCGFSGLALRVSTRPAVYTARNENDAVDENTAPALPVLAFTQQPHHVVAAVLQKMGLVALEDCTEKVVTFDRMNAAHSAGLHRKIAECVPRVQAFLRTHHPHYYTLVHVQVQHALEHFSTVLAAEPVVREVLRFQGHTYTMTRTVRCCYVRQHNCLYGVDEEIVSSLGADVIADVFLPLMDAEVRRGLTSALQEWLRDANLYFDGTPLAPCLPTTVATSPVSEEAWGLSAVPSVRFRDHFPFGRDGFGPTGGRSCALAASGTSAALHAPRMKALMWRDGGYMVSSLPQWRCDLFDSAYDVLRDVERGRSEAKNDSGEEGAASTATSSAHTRVRRGGRSQRVAPAMVVQETRETADYALAAERFVAEKLRAEAPPGVEVVWVNEHGEHGTPYDILLVRRSVRDTAASTSTEILAYVEVKSTCTNARRDFEMSLRELLFAARFGRAYKIYRVFRASTSAMRQMHVEVLEDVVRLWRTGSLTMTGDVKVMLAPGAEGGSRRNN</sequence>
<keyword evidence="4" id="KW-1185">Reference proteome</keyword>
<gene>
    <name evidence="3" type="ORF">TRSC58_04926</name>
</gene>
<reference evidence="3 4" key="1">
    <citation type="submission" date="2013-07" db="EMBL/GenBank/DDBJ databases">
        <authorList>
            <person name="Stoco P.H."/>
            <person name="Wagner G."/>
            <person name="Gerber A."/>
            <person name="Zaha A."/>
            <person name="Thompson C."/>
            <person name="Bartholomeu D.C."/>
            <person name="Luckemeyer D.D."/>
            <person name="Bahia D."/>
            <person name="Loreto E."/>
            <person name="Prestes E.B."/>
            <person name="Lima F.M."/>
            <person name="Rodrigues-Luiz G."/>
            <person name="Vallejo G.A."/>
            <person name="Filho J.F."/>
            <person name="Monteiro K.M."/>
            <person name="Tyler K.M."/>
            <person name="de Almeida L.G."/>
            <person name="Ortiz M.F."/>
            <person name="Siervo M.A."/>
            <person name="de Moraes M.H."/>
            <person name="Cunha O.L."/>
            <person name="Mendonca-Neto R."/>
            <person name="Silva R."/>
            <person name="Teixeira S.M."/>
            <person name="Murta S.M."/>
            <person name="Sincero T.C."/>
            <person name="Mendes T.A."/>
            <person name="Urmenyi T.P."/>
            <person name="Silva V.G."/>
            <person name="da Rocha W.D."/>
            <person name="Andersson B."/>
            <person name="Romanha A.J."/>
            <person name="Steindel M."/>
            <person name="de Vasconcelos A.T."/>
            <person name="Grisard E.C."/>
        </authorList>
    </citation>
    <scope>NUCLEOTIDE SEQUENCE [LARGE SCALE GENOMIC DNA]</scope>
    <source>
        <strain evidence="3 4">SC58</strain>
    </source>
</reference>
<protein>
    <recommendedName>
        <fullName evidence="2">Protein NO VEIN C-terminal domain-containing protein</fullName>
    </recommendedName>
</protein>
<dbReference type="VEuPathDB" id="TriTrypDB:TRSC58_04926"/>
<comment type="caution">
    <text evidence="3">The sequence shown here is derived from an EMBL/GenBank/DDBJ whole genome shotgun (WGS) entry which is preliminary data.</text>
</comment>
<dbReference type="OrthoDB" id="1262810at2759"/>
<evidence type="ECO:0000259" key="2">
    <source>
        <dbReference type="Pfam" id="PF13020"/>
    </source>
</evidence>
<name>A0A061IXH4_TRYRA</name>
<dbReference type="PANTHER" id="PTHR32387">
    <property type="entry name" value="WU:FJ29H11"/>
    <property type="match status" value="1"/>
</dbReference>
<evidence type="ECO:0000313" key="4">
    <source>
        <dbReference type="Proteomes" id="UP000031737"/>
    </source>
</evidence>
<dbReference type="PANTHER" id="PTHR32387:SF0">
    <property type="entry name" value="PROTEIN NO VEIN"/>
    <property type="match status" value="1"/>
</dbReference>
<feature type="domain" description="Protein NO VEIN C-terminal" evidence="2">
    <location>
        <begin position="1408"/>
        <end position="1504"/>
    </location>
</feature>
<dbReference type="InterPro" id="IPR052957">
    <property type="entry name" value="Auxin_embryo_med"/>
</dbReference>
<feature type="compositionally biased region" description="Low complexity" evidence="1">
    <location>
        <begin position="1365"/>
        <end position="1375"/>
    </location>
</feature>
<organism evidence="3 4">
    <name type="scientific">Trypanosoma rangeli SC58</name>
    <dbReference type="NCBI Taxonomy" id="429131"/>
    <lineage>
        <taxon>Eukaryota</taxon>
        <taxon>Discoba</taxon>
        <taxon>Euglenozoa</taxon>
        <taxon>Kinetoplastea</taxon>
        <taxon>Metakinetoplastina</taxon>
        <taxon>Trypanosomatida</taxon>
        <taxon>Trypanosomatidae</taxon>
        <taxon>Trypanosoma</taxon>
        <taxon>Herpetosoma</taxon>
    </lineage>
</organism>
<feature type="region of interest" description="Disordered" evidence="1">
    <location>
        <begin position="313"/>
        <end position="334"/>
    </location>
</feature>
<proteinExistence type="predicted"/>
<dbReference type="EMBL" id="AUPL01004926">
    <property type="protein sequence ID" value="ESL07384.1"/>
    <property type="molecule type" value="Genomic_DNA"/>
</dbReference>
<dbReference type="InterPro" id="IPR024975">
    <property type="entry name" value="NOV_C"/>
</dbReference>
<dbReference type="Pfam" id="PF13020">
    <property type="entry name" value="NOV_C"/>
    <property type="match status" value="1"/>
</dbReference>